<name>A0ABP0CA22_9PEZI</name>
<evidence type="ECO:0000313" key="6">
    <source>
        <dbReference type="Proteomes" id="UP001642406"/>
    </source>
</evidence>
<dbReference type="InterPro" id="IPR050309">
    <property type="entry name" value="Type-B_Carboxylest/Lipase"/>
</dbReference>
<dbReference type="InterPro" id="IPR002018">
    <property type="entry name" value="CarbesteraseB"/>
</dbReference>
<evidence type="ECO:0000256" key="2">
    <source>
        <dbReference type="ARBA" id="ARBA00022801"/>
    </source>
</evidence>
<evidence type="ECO:0000259" key="4">
    <source>
        <dbReference type="Pfam" id="PF00135"/>
    </source>
</evidence>
<evidence type="ECO:0000313" key="5">
    <source>
        <dbReference type="EMBL" id="CAK7228907.1"/>
    </source>
</evidence>
<dbReference type="Proteomes" id="UP001642406">
    <property type="component" value="Unassembled WGS sequence"/>
</dbReference>
<dbReference type="InterPro" id="IPR019826">
    <property type="entry name" value="Carboxylesterase_B_AS"/>
</dbReference>
<reference evidence="5 6" key="1">
    <citation type="submission" date="2024-01" db="EMBL/GenBank/DDBJ databases">
        <authorList>
            <person name="Allen C."/>
            <person name="Tagirdzhanova G."/>
        </authorList>
    </citation>
    <scope>NUCLEOTIDE SEQUENCE [LARGE SCALE GENOMIC DNA]</scope>
</reference>
<accession>A0ABP0CA22</accession>
<evidence type="ECO:0000256" key="3">
    <source>
        <dbReference type="RuleBase" id="RU361235"/>
    </source>
</evidence>
<dbReference type="Gene3D" id="3.40.50.1820">
    <property type="entry name" value="alpha/beta hydrolase"/>
    <property type="match status" value="1"/>
</dbReference>
<dbReference type="Pfam" id="PF00135">
    <property type="entry name" value="COesterase"/>
    <property type="match status" value="1"/>
</dbReference>
<dbReference type="EC" id="3.1.1.-" evidence="3"/>
<dbReference type="PROSITE" id="PS00122">
    <property type="entry name" value="CARBOXYLESTERASE_B_1"/>
    <property type="match status" value="1"/>
</dbReference>
<comment type="caution">
    <text evidence="5">The sequence shown here is derived from an EMBL/GenBank/DDBJ whole genome shotgun (WGS) entry which is preliminary data.</text>
</comment>
<dbReference type="InterPro" id="IPR019819">
    <property type="entry name" value="Carboxylesterase_B_CS"/>
</dbReference>
<dbReference type="InterPro" id="IPR029058">
    <property type="entry name" value="AB_hydrolase_fold"/>
</dbReference>
<dbReference type="PANTHER" id="PTHR11559">
    <property type="entry name" value="CARBOXYLESTERASE"/>
    <property type="match status" value="1"/>
</dbReference>
<comment type="similarity">
    <text evidence="1 3">Belongs to the type-B carboxylesterase/lipase family.</text>
</comment>
<dbReference type="EMBL" id="CAWUHC010000075">
    <property type="protein sequence ID" value="CAK7228907.1"/>
    <property type="molecule type" value="Genomic_DNA"/>
</dbReference>
<protein>
    <recommendedName>
        <fullName evidence="3">Carboxylic ester hydrolase</fullName>
        <ecNumber evidence="3">3.1.1.-</ecNumber>
    </recommendedName>
</protein>
<sequence>MVQLRDSVASWLGCYLGLTSQRDGSLGCNGIQSGSSSYGHGANSEAAILSAPTAVVKNGSYTGAFSLGYNQDFFLGIPYAQPPGRFRHAESLNSTWDGAHEATAYPPHCIGYGGDQVGYAESEDCLYLNVVRPAGIDATANLPVAVWIHGGGLRMGGSADRRYNLTFIVDNSVAQGTPMVAVSLNYRLSAFGFLSGQEAHDAGITNIGFHDQRLALRWVYENIAAFGGAPDKVVIWGESSGAESVSAHTFAYNGRNDGLFRGVIAESGFGGFIARYPGNLNATSAQQTAYDNLVHNTSCVSSTARSSLDCLRQLPLQEINATLAASSDNWSPVLDGDFIADYPYNQLRDGRFVRVPVLIGCNSDEGTSMGSSVGPDGKGVNADIDLRAAIVGRFGLNGNTLPRSNATSTPEKVNMLVNELMALYPDIQAIGVPGLKRFPVITAGDKLAQSVGIQFRRSSALFGDSWMHFLRRRASLAWSEYGVPSWSYRFDVLVNGIPPQYGATHFQEVAFVFDNLDGLGYDKNPFATMPPSYAALAKTMSHAWVKFIVGLDPNGHSARSGSSTGTSVPWPIYNATTGGGAGHNMVWQADGSYVEPDTYRAEGIRWMIDHGLDVFGI</sequence>
<keyword evidence="2 3" id="KW-0378">Hydrolase</keyword>
<organism evidence="5 6">
    <name type="scientific">Sporothrix bragantina</name>
    <dbReference type="NCBI Taxonomy" id="671064"/>
    <lineage>
        <taxon>Eukaryota</taxon>
        <taxon>Fungi</taxon>
        <taxon>Dikarya</taxon>
        <taxon>Ascomycota</taxon>
        <taxon>Pezizomycotina</taxon>
        <taxon>Sordariomycetes</taxon>
        <taxon>Sordariomycetidae</taxon>
        <taxon>Ophiostomatales</taxon>
        <taxon>Ophiostomataceae</taxon>
        <taxon>Sporothrix</taxon>
    </lineage>
</organism>
<keyword evidence="6" id="KW-1185">Reference proteome</keyword>
<proteinExistence type="inferred from homology"/>
<evidence type="ECO:0000256" key="1">
    <source>
        <dbReference type="ARBA" id="ARBA00005964"/>
    </source>
</evidence>
<dbReference type="PROSITE" id="PS00941">
    <property type="entry name" value="CARBOXYLESTERASE_B_2"/>
    <property type="match status" value="1"/>
</dbReference>
<gene>
    <name evidence="5" type="ORF">SBRCBS47491_007068</name>
</gene>
<dbReference type="SUPFAM" id="SSF53474">
    <property type="entry name" value="alpha/beta-Hydrolases"/>
    <property type="match status" value="1"/>
</dbReference>
<feature type="domain" description="Carboxylesterase type B" evidence="4">
    <location>
        <begin position="70"/>
        <end position="575"/>
    </location>
</feature>